<protein>
    <submittedName>
        <fullName evidence="2">Cell division protein FtsA</fullName>
    </submittedName>
</protein>
<name>A0AC34Q764_9BILA</name>
<evidence type="ECO:0000313" key="2">
    <source>
        <dbReference type="WBParaSite" id="JU765_v2.g13622.t1"/>
    </source>
</evidence>
<organism evidence="1 2">
    <name type="scientific">Panagrolaimus sp. JU765</name>
    <dbReference type="NCBI Taxonomy" id="591449"/>
    <lineage>
        <taxon>Eukaryota</taxon>
        <taxon>Metazoa</taxon>
        <taxon>Ecdysozoa</taxon>
        <taxon>Nematoda</taxon>
        <taxon>Chromadorea</taxon>
        <taxon>Rhabditida</taxon>
        <taxon>Tylenchina</taxon>
        <taxon>Panagrolaimomorpha</taxon>
        <taxon>Panagrolaimoidea</taxon>
        <taxon>Panagrolaimidae</taxon>
        <taxon>Panagrolaimus</taxon>
    </lineage>
</organism>
<evidence type="ECO:0000313" key="1">
    <source>
        <dbReference type="Proteomes" id="UP000887576"/>
    </source>
</evidence>
<proteinExistence type="predicted"/>
<sequence length="448" mass="51858">MLVFVGIYIGQRLAEISVSEREHISIYDQTTYEFNTRLIVGAKLDEIISDLKLKYKHSLIKIYVVCDESLNIDPNLIADPLIHLLNFNDIDFTHYLSKEVDPKKKIVFVNKNSMLYEYVNTKNRILEYKPMKCFEGPFVKENYLKLMLQFFEYEIQLNTFNFELCKIIPSSRAIETYKPQTRLMGIDLGASRIVVSVSRNGHTELVKIDQEYSMPSVISFVEDEPIVGNVAVRHLAKNPELVLCDFEDLSDKRKNLSGYSLPFGQLIESKKSSFVFQSKELLKQFSTIEIYEILLQKLKQEASEFQFDLNEGKDVNQVVITVPNFDNDLMLKDIFAAAESVGLKILDIVTETHADLLYFLSNKQFSIGETVAVVDIGGGTGFIEKFSFKKGFHEKLDFSFLCAREINTHLEWALELLFYERFEIWPTFNAEQKLEVEKIKENFTFAEK</sequence>
<dbReference type="WBParaSite" id="JU765_v2.g13622.t1">
    <property type="protein sequence ID" value="JU765_v2.g13622.t1"/>
    <property type="gene ID" value="JU765_v2.g13622"/>
</dbReference>
<reference evidence="2" key="1">
    <citation type="submission" date="2022-11" db="UniProtKB">
        <authorList>
            <consortium name="WormBaseParasite"/>
        </authorList>
    </citation>
    <scope>IDENTIFICATION</scope>
</reference>
<accession>A0AC34Q764</accession>
<dbReference type="Proteomes" id="UP000887576">
    <property type="component" value="Unplaced"/>
</dbReference>